<evidence type="ECO:0000256" key="1">
    <source>
        <dbReference type="ARBA" id="ARBA00005953"/>
    </source>
</evidence>
<dbReference type="EMBL" id="FOIZ01000001">
    <property type="protein sequence ID" value="SEV89228.1"/>
    <property type="molecule type" value="Genomic_DNA"/>
</dbReference>
<dbReference type="Gene3D" id="3.10.129.10">
    <property type="entry name" value="Hotdog Thioesterase"/>
    <property type="match status" value="1"/>
</dbReference>
<dbReference type="Pfam" id="PF13279">
    <property type="entry name" value="4HBT_2"/>
    <property type="match status" value="1"/>
</dbReference>
<protein>
    <submittedName>
        <fullName evidence="3">Acyl-CoA thioester hydrolase</fullName>
    </submittedName>
</protein>
<sequence>MTHRLPVKVYYEDTDMGGVVYYANYLKFIERARSEIVEDLGVDQNAMKAAGIVFVVTRVEADYLAAAKLGDRLDVLTDHDAASPVRWVFAQRVMRGDTLLFQAQVTAVCMSTGGKPTRLPAEIRAKLGASSRKVQ</sequence>
<organism evidence="3 4">
    <name type="scientific">Cognatiyoonia koreensis</name>
    <dbReference type="NCBI Taxonomy" id="364200"/>
    <lineage>
        <taxon>Bacteria</taxon>
        <taxon>Pseudomonadati</taxon>
        <taxon>Pseudomonadota</taxon>
        <taxon>Alphaproteobacteria</taxon>
        <taxon>Rhodobacterales</taxon>
        <taxon>Paracoccaceae</taxon>
        <taxon>Cognatiyoonia</taxon>
    </lineage>
</organism>
<accession>A0A1I0MLL0</accession>
<evidence type="ECO:0000313" key="3">
    <source>
        <dbReference type="EMBL" id="SEV89228.1"/>
    </source>
</evidence>
<dbReference type="SUPFAM" id="SSF54637">
    <property type="entry name" value="Thioesterase/thiol ester dehydrase-isomerase"/>
    <property type="match status" value="1"/>
</dbReference>
<proteinExistence type="inferred from homology"/>
<reference evidence="3 4" key="1">
    <citation type="submission" date="2016-10" db="EMBL/GenBank/DDBJ databases">
        <authorList>
            <person name="de Groot N.N."/>
        </authorList>
    </citation>
    <scope>NUCLEOTIDE SEQUENCE [LARGE SCALE GENOMIC DNA]</scope>
    <source>
        <strain evidence="3 4">DSM 17925</strain>
    </source>
</reference>
<dbReference type="AlphaFoldDB" id="A0A1I0MLL0"/>
<comment type="similarity">
    <text evidence="1">Belongs to the 4-hydroxybenzoyl-CoA thioesterase family.</text>
</comment>
<evidence type="ECO:0000313" key="4">
    <source>
        <dbReference type="Proteomes" id="UP000199167"/>
    </source>
</evidence>
<keyword evidence="4" id="KW-1185">Reference proteome</keyword>
<dbReference type="NCBIfam" id="TIGR00051">
    <property type="entry name" value="YbgC/FadM family acyl-CoA thioesterase"/>
    <property type="match status" value="1"/>
</dbReference>
<dbReference type="PIRSF" id="PIRSF003230">
    <property type="entry name" value="YbgC"/>
    <property type="match status" value="1"/>
</dbReference>
<dbReference type="PANTHER" id="PTHR31793:SF37">
    <property type="entry name" value="ACYL-COA THIOESTER HYDROLASE YBGC"/>
    <property type="match status" value="1"/>
</dbReference>
<gene>
    <name evidence="3" type="ORF">SAMN04488515_0096</name>
</gene>
<keyword evidence="2 3" id="KW-0378">Hydrolase</keyword>
<dbReference type="FunFam" id="3.10.129.10:FF:000004">
    <property type="entry name" value="Tol-pal system-associated acyl-CoA thioesterase"/>
    <property type="match status" value="1"/>
</dbReference>
<evidence type="ECO:0000256" key="2">
    <source>
        <dbReference type="ARBA" id="ARBA00022801"/>
    </source>
</evidence>
<dbReference type="InterPro" id="IPR014166">
    <property type="entry name" value="Tol-Pal_acyl-CoA_thioesterase"/>
</dbReference>
<dbReference type="InterPro" id="IPR006684">
    <property type="entry name" value="YbgC/YbaW"/>
</dbReference>
<dbReference type="InterPro" id="IPR029069">
    <property type="entry name" value="HotDog_dom_sf"/>
</dbReference>
<dbReference type="OrthoDB" id="9808429at2"/>
<dbReference type="Proteomes" id="UP000199167">
    <property type="component" value="Unassembled WGS sequence"/>
</dbReference>
<dbReference type="STRING" id="364200.SAMN04488515_0096"/>
<dbReference type="GO" id="GO:0047617">
    <property type="term" value="F:fatty acyl-CoA hydrolase activity"/>
    <property type="evidence" value="ECO:0007669"/>
    <property type="project" value="TreeGrafter"/>
</dbReference>
<dbReference type="RefSeq" id="WP_089988930.1">
    <property type="nucleotide sequence ID" value="NZ_FOIZ01000001.1"/>
</dbReference>
<dbReference type="CDD" id="cd00586">
    <property type="entry name" value="4HBT"/>
    <property type="match status" value="1"/>
</dbReference>
<dbReference type="NCBIfam" id="TIGR02799">
    <property type="entry name" value="thio_ybgC"/>
    <property type="match status" value="1"/>
</dbReference>
<dbReference type="PANTHER" id="PTHR31793">
    <property type="entry name" value="4-HYDROXYBENZOYL-COA THIOESTERASE FAMILY MEMBER"/>
    <property type="match status" value="1"/>
</dbReference>
<name>A0A1I0MLL0_9RHOB</name>
<dbReference type="InterPro" id="IPR050563">
    <property type="entry name" value="4-hydroxybenzoyl-CoA_TE"/>
</dbReference>